<evidence type="ECO:0000313" key="2">
    <source>
        <dbReference type="EMBL" id="MBY14645.1"/>
    </source>
</evidence>
<reference evidence="2" key="1">
    <citation type="submission" date="2018-04" db="EMBL/GenBank/DDBJ databases">
        <title>Transcriptome of Schizaphis graminum biotype I.</title>
        <authorList>
            <person name="Scully E.D."/>
            <person name="Geib S.M."/>
            <person name="Palmer N.A."/>
            <person name="Koch K."/>
            <person name="Bradshaw J."/>
            <person name="Heng-Moss T."/>
            <person name="Sarath G."/>
        </authorList>
    </citation>
    <scope>NUCLEOTIDE SEQUENCE</scope>
</reference>
<sequence length="123" mass="13798">MKTSNSIIIVLFLCLVCSLAEVSCKKNKGGTPTYQKFSDVINSTIHKVEDIFYPYVSHGDPYANKPTFCNAQSCGGCSNQPFENINNCIRWCRSPCMYFSPVNGRGDNILCSKSRHRRSNSEN</sequence>
<feature type="chain" id="PRO_5015392003" description="TIL domain-containing protein" evidence="1">
    <location>
        <begin position="21"/>
        <end position="123"/>
    </location>
</feature>
<gene>
    <name evidence="2" type="ORF">g.2585</name>
</gene>
<dbReference type="AlphaFoldDB" id="A0A2S2NBX9"/>
<proteinExistence type="predicted"/>
<protein>
    <recommendedName>
        <fullName evidence="3">TIL domain-containing protein</fullName>
    </recommendedName>
</protein>
<feature type="signal peptide" evidence="1">
    <location>
        <begin position="1"/>
        <end position="20"/>
    </location>
</feature>
<keyword evidence="1" id="KW-0732">Signal</keyword>
<dbReference type="EMBL" id="GGMR01002026">
    <property type="protein sequence ID" value="MBY14645.1"/>
    <property type="molecule type" value="Transcribed_RNA"/>
</dbReference>
<accession>A0A2S2NBX9</accession>
<organism evidence="2">
    <name type="scientific">Schizaphis graminum</name>
    <name type="common">Green bug aphid</name>
    <dbReference type="NCBI Taxonomy" id="13262"/>
    <lineage>
        <taxon>Eukaryota</taxon>
        <taxon>Metazoa</taxon>
        <taxon>Ecdysozoa</taxon>
        <taxon>Arthropoda</taxon>
        <taxon>Hexapoda</taxon>
        <taxon>Insecta</taxon>
        <taxon>Pterygota</taxon>
        <taxon>Neoptera</taxon>
        <taxon>Paraneoptera</taxon>
        <taxon>Hemiptera</taxon>
        <taxon>Sternorrhyncha</taxon>
        <taxon>Aphidomorpha</taxon>
        <taxon>Aphidoidea</taxon>
        <taxon>Aphididae</taxon>
        <taxon>Aphidini</taxon>
        <taxon>Schizaphis</taxon>
    </lineage>
</organism>
<name>A0A2S2NBX9_SCHGA</name>
<evidence type="ECO:0008006" key="3">
    <source>
        <dbReference type="Google" id="ProtNLM"/>
    </source>
</evidence>
<evidence type="ECO:0000256" key="1">
    <source>
        <dbReference type="SAM" id="SignalP"/>
    </source>
</evidence>